<dbReference type="EMBL" id="CP091139">
    <property type="protein sequence ID" value="UUT34984.1"/>
    <property type="molecule type" value="Genomic_DNA"/>
</dbReference>
<accession>A0ABY5NIH5</accession>
<keyword evidence="1" id="KW-0732">Signal</keyword>
<feature type="chain" id="PRO_5045150257" evidence="1">
    <location>
        <begin position="26"/>
        <end position="110"/>
    </location>
</feature>
<evidence type="ECO:0000313" key="2">
    <source>
        <dbReference type="EMBL" id="UUT34984.1"/>
    </source>
</evidence>
<protein>
    <submittedName>
        <fullName evidence="2">Helicase</fullName>
    </submittedName>
</protein>
<dbReference type="GO" id="GO:0004386">
    <property type="term" value="F:helicase activity"/>
    <property type="evidence" value="ECO:0007669"/>
    <property type="project" value="UniProtKB-KW"/>
</dbReference>
<name>A0ABY5NIH5_9MICO</name>
<organism evidence="2 3">
    <name type="scientific">Microbacterium elymi</name>
    <dbReference type="NCBI Taxonomy" id="2909587"/>
    <lineage>
        <taxon>Bacteria</taxon>
        <taxon>Bacillati</taxon>
        <taxon>Actinomycetota</taxon>
        <taxon>Actinomycetes</taxon>
        <taxon>Micrococcales</taxon>
        <taxon>Microbacteriaceae</taxon>
        <taxon>Microbacterium</taxon>
    </lineage>
</organism>
<dbReference type="RefSeq" id="WP_259611522.1">
    <property type="nucleotide sequence ID" value="NZ_CP091139.2"/>
</dbReference>
<dbReference type="Proteomes" id="UP001054811">
    <property type="component" value="Chromosome"/>
</dbReference>
<keyword evidence="2" id="KW-0378">Hydrolase</keyword>
<dbReference type="NCBIfam" id="TIGR03816">
    <property type="entry name" value="tadE_like_DECH"/>
    <property type="match status" value="1"/>
</dbReference>
<gene>
    <name evidence="2" type="ORF">L2X98_32000</name>
</gene>
<evidence type="ECO:0000256" key="1">
    <source>
        <dbReference type="SAM" id="SignalP"/>
    </source>
</evidence>
<feature type="signal peptide" evidence="1">
    <location>
        <begin position="1"/>
        <end position="25"/>
    </location>
</feature>
<keyword evidence="2" id="KW-0547">Nucleotide-binding</keyword>
<keyword evidence="2" id="KW-0347">Helicase</keyword>
<keyword evidence="2" id="KW-0067">ATP-binding</keyword>
<proteinExistence type="predicted"/>
<sequence>MAGTVLAVGTMGVAAVLTVSLGAVGAAAVQAQRAAGAADAAALAAADAASGAATGIPCDRAAQLAEADGAALTACEVDGLVATVSVHLGFGALWATASARAGPPAVSAPG</sequence>
<reference evidence="2" key="1">
    <citation type="submission" date="2022-01" db="EMBL/GenBank/DDBJ databases">
        <title>Microbacterium eymi and Microbacterium rhizovicinus sp. nov., isolated from the rhizospheric soil of Elymus tsukushiensis, a plant native to the Dokdo Islands, Republic of Korea.</title>
        <authorList>
            <person name="Hwang Y.J."/>
        </authorList>
    </citation>
    <scope>NUCLEOTIDE SEQUENCE</scope>
    <source>
        <strain evidence="2">KUDC0405</strain>
    </source>
</reference>
<evidence type="ECO:0000313" key="3">
    <source>
        <dbReference type="Proteomes" id="UP001054811"/>
    </source>
</evidence>
<dbReference type="InterPro" id="IPR021202">
    <property type="entry name" value="Rv3654c-like"/>
</dbReference>
<keyword evidence="3" id="KW-1185">Reference proteome</keyword>